<dbReference type="InterPro" id="IPR007791">
    <property type="entry name" value="DjlA_N"/>
</dbReference>
<accession>A0A1M5ZZ35</accession>
<evidence type="ECO:0000313" key="2">
    <source>
        <dbReference type="EMBL" id="SHI29163.1"/>
    </source>
</evidence>
<proteinExistence type="predicted"/>
<dbReference type="Pfam" id="PF05099">
    <property type="entry name" value="TerB"/>
    <property type="match status" value="1"/>
</dbReference>
<dbReference type="AlphaFoldDB" id="A0A1M5ZZ35"/>
<dbReference type="RefSeq" id="WP_080325167.1">
    <property type="nucleotide sequence ID" value="NZ_FQYW01000003.1"/>
</dbReference>
<dbReference type="CDD" id="cd07177">
    <property type="entry name" value="terB_like"/>
    <property type="match status" value="1"/>
</dbReference>
<protein>
    <submittedName>
        <fullName evidence="2">Uncharacterized conserved protein, tellurite resistance protein B (TerB) family</fullName>
    </submittedName>
</protein>
<reference evidence="2 3" key="1">
    <citation type="submission" date="2016-11" db="EMBL/GenBank/DDBJ databases">
        <authorList>
            <person name="Jaros S."/>
            <person name="Januszkiewicz K."/>
            <person name="Wedrychowicz H."/>
        </authorList>
    </citation>
    <scope>NUCLEOTIDE SEQUENCE [LARGE SCALE GENOMIC DNA]</scope>
    <source>
        <strain evidence="2 3">DSM 3074</strain>
    </source>
</reference>
<sequence>MFLKKLKPENQENFLQLACILCHADGTYSEPERQMMRLYAAEFEREDGASIIEKIETEEETHRQAGEKDFQLAYRFRSIIEEVKDNSDMQERKIFLFELLGLAYADKTFSESENKLINDAREAFEFKADALTRLENNKYYFDITEVGDMLTRYIDLQKEMTRYVLG</sequence>
<dbReference type="OrthoDB" id="2003510at2"/>
<evidence type="ECO:0000313" key="3">
    <source>
        <dbReference type="Proteomes" id="UP000191240"/>
    </source>
</evidence>
<dbReference type="EMBL" id="FQYW01000003">
    <property type="protein sequence ID" value="SHI29163.1"/>
    <property type="molecule type" value="Genomic_DNA"/>
</dbReference>
<dbReference type="InterPro" id="IPR029024">
    <property type="entry name" value="TerB-like"/>
</dbReference>
<dbReference type="Gene3D" id="1.10.3680.10">
    <property type="entry name" value="TerB-like"/>
    <property type="match status" value="1"/>
</dbReference>
<feature type="domain" description="Co-chaperone DjlA N-terminal" evidence="1">
    <location>
        <begin position="16"/>
        <end position="134"/>
    </location>
</feature>
<evidence type="ECO:0000259" key="1">
    <source>
        <dbReference type="Pfam" id="PF05099"/>
    </source>
</evidence>
<organism evidence="2 3">
    <name type="scientific">Anaerovibrio lipolyticus DSM 3074</name>
    <dbReference type="NCBI Taxonomy" id="1120997"/>
    <lineage>
        <taxon>Bacteria</taxon>
        <taxon>Bacillati</taxon>
        <taxon>Bacillota</taxon>
        <taxon>Negativicutes</taxon>
        <taxon>Selenomonadales</taxon>
        <taxon>Selenomonadaceae</taxon>
        <taxon>Anaerovibrio</taxon>
    </lineage>
</organism>
<dbReference type="SUPFAM" id="SSF158682">
    <property type="entry name" value="TerB-like"/>
    <property type="match status" value="1"/>
</dbReference>
<dbReference type="Proteomes" id="UP000191240">
    <property type="component" value="Unassembled WGS sequence"/>
</dbReference>
<name>A0A1M5ZZ35_9FIRM</name>
<gene>
    <name evidence="2" type="ORF">SAMN02745671_00072</name>
</gene>